<proteinExistence type="predicted"/>
<dbReference type="PROSITE" id="PS51257">
    <property type="entry name" value="PROKAR_LIPOPROTEIN"/>
    <property type="match status" value="1"/>
</dbReference>
<dbReference type="RefSeq" id="WP_311333268.1">
    <property type="nucleotide sequence ID" value="NZ_JAVRHZ010000005.1"/>
</dbReference>
<accession>A0ABU2YEM1</accession>
<evidence type="ECO:0000313" key="2">
    <source>
        <dbReference type="EMBL" id="MDT0556316.1"/>
    </source>
</evidence>
<keyword evidence="3" id="KW-1185">Reference proteome</keyword>
<feature type="chain" id="PRO_5046353689" description="Lipoprotein" evidence="1">
    <location>
        <begin position="21"/>
        <end position="374"/>
    </location>
</feature>
<protein>
    <recommendedName>
        <fullName evidence="4">Lipoprotein</fullName>
    </recommendedName>
</protein>
<keyword evidence="1" id="KW-0732">Signal</keyword>
<sequence>MKTIINFLLLIILISSSSCIMGSSKSENTTNAFLKADSINYYKAKEDDNLYIDTKQNKALATQNFKGHEIYDQKTGMLFGRVPFPQSWKKTQDKLFAYKGPNNIKVSGIFGKQFFYGSPYGGQNIPPMSLQQIINEFFMPTARQTNRTLTSTYELPKVAQKEKNYLTSLWTYAPMQKQVNTYALEWKDPNNIYYITVLSINDNKSQAGSYWTFSGQYLEAPKEHFNEAKKQFIYGLENSWYNPEYILAYNQSEMQKAGFRNAMYQKRVSAIKQRTNTTKSVGEIYSEISDINHAGYLKRNNMNSHGHSKSISGINETVTIANHNTGEHYSVPMGNNHYWVANDGTYFGTNNSLYNPNSDQRVYEKEWSKFEIEQ</sequence>
<evidence type="ECO:0000256" key="1">
    <source>
        <dbReference type="SAM" id="SignalP"/>
    </source>
</evidence>
<evidence type="ECO:0000313" key="3">
    <source>
        <dbReference type="Proteomes" id="UP001254488"/>
    </source>
</evidence>
<evidence type="ECO:0008006" key="4">
    <source>
        <dbReference type="Google" id="ProtNLM"/>
    </source>
</evidence>
<dbReference type="EMBL" id="JAVRHZ010000005">
    <property type="protein sequence ID" value="MDT0556316.1"/>
    <property type="molecule type" value="Genomic_DNA"/>
</dbReference>
<reference evidence="2 3" key="1">
    <citation type="submission" date="2023-09" db="EMBL/GenBank/DDBJ databases">
        <authorList>
            <person name="Rey-Velasco X."/>
        </authorList>
    </citation>
    <scope>NUCLEOTIDE SEQUENCE [LARGE SCALE GENOMIC DNA]</scope>
    <source>
        <strain evidence="2 3">W242</strain>
    </source>
</reference>
<dbReference type="Proteomes" id="UP001254488">
    <property type="component" value="Unassembled WGS sequence"/>
</dbReference>
<organism evidence="2 3">
    <name type="scientific">Patiriisocius hiemis</name>
    <dbReference type="NCBI Taxonomy" id="3075604"/>
    <lineage>
        <taxon>Bacteria</taxon>
        <taxon>Pseudomonadati</taxon>
        <taxon>Bacteroidota</taxon>
        <taxon>Flavobacteriia</taxon>
        <taxon>Flavobacteriales</taxon>
        <taxon>Flavobacteriaceae</taxon>
        <taxon>Patiriisocius</taxon>
    </lineage>
</organism>
<feature type="signal peptide" evidence="1">
    <location>
        <begin position="1"/>
        <end position="20"/>
    </location>
</feature>
<name>A0ABU2YEM1_9FLAO</name>
<gene>
    <name evidence="2" type="ORF">RM538_09890</name>
</gene>
<comment type="caution">
    <text evidence="2">The sequence shown here is derived from an EMBL/GenBank/DDBJ whole genome shotgun (WGS) entry which is preliminary data.</text>
</comment>